<reference evidence="3 4" key="1">
    <citation type="submission" date="2023-12" db="EMBL/GenBank/DDBJ databases">
        <title>Novel species of the genus Arcicella isolated from rivers.</title>
        <authorList>
            <person name="Lu H."/>
        </authorList>
    </citation>
    <scope>NUCLEOTIDE SEQUENCE [LARGE SCALE GENOMIC DNA]</scope>
    <source>
        <strain evidence="3 4">KCTC 23307</strain>
    </source>
</reference>
<evidence type="ECO:0000313" key="4">
    <source>
        <dbReference type="Proteomes" id="UP001302949"/>
    </source>
</evidence>
<sequence length="281" mass="30718">MVKFGASILTWIPTWTREGGKFAIEQASKIGYDVVEILLPNLANFEAKIAKQMAQENGIALNCSLILPQDHHLPFYPEKAKALLLNALDVLEELEVNLLAGVLYTGIGVFTKAPRTTAETNVIVDVIGEVANVAQSKGISLALEPINRYETYLLTSVAEVVEIVSLIGLDNVGVQIDTFHANIEESNMRTPVLQAGNLLKHVHAAASDRGILGKDNIDWESFFKALAAVNYQGSLVLESFSSEVEALVAPTSLWRKSTYSCEELAKESLQFMREMSIKAGL</sequence>
<keyword evidence="1 3" id="KW-0413">Isomerase</keyword>
<dbReference type="InterPro" id="IPR036237">
    <property type="entry name" value="Xyl_isomerase-like_sf"/>
</dbReference>
<comment type="caution">
    <text evidence="3">The sequence shown here is derived from an EMBL/GenBank/DDBJ whole genome shotgun (WGS) entry which is preliminary data.</text>
</comment>
<dbReference type="InterPro" id="IPR013022">
    <property type="entry name" value="Xyl_isomerase-like_TIM-brl"/>
</dbReference>
<accession>A0ABU5Q571</accession>
<dbReference type="Gene3D" id="3.20.20.150">
    <property type="entry name" value="Divalent-metal-dependent TIM barrel enzymes"/>
    <property type="match status" value="1"/>
</dbReference>
<feature type="domain" description="Xylose isomerase-like TIM barrel" evidence="2">
    <location>
        <begin position="24"/>
        <end position="274"/>
    </location>
</feature>
<organism evidence="3 4">
    <name type="scientific">Arcicella rigui</name>
    <dbReference type="NCBI Taxonomy" id="797020"/>
    <lineage>
        <taxon>Bacteria</taxon>
        <taxon>Pseudomonadati</taxon>
        <taxon>Bacteroidota</taxon>
        <taxon>Cytophagia</taxon>
        <taxon>Cytophagales</taxon>
        <taxon>Flectobacillaceae</taxon>
        <taxon>Arcicella</taxon>
    </lineage>
</organism>
<dbReference type="EMBL" id="JAYFUM010000003">
    <property type="protein sequence ID" value="MEA5137988.1"/>
    <property type="molecule type" value="Genomic_DNA"/>
</dbReference>
<dbReference type="Pfam" id="PF01261">
    <property type="entry name" value="AP_endonuc_2"/>
    <property type="match status" value="1"/>
</dbReference>
<keyword evidence="4" id="KW-1185">Reference proteome</keyword>
<evidence type="ECO:0000259" key="2">
    <source>
        <dbReference type="Pfam" id="PF01261"/>
    </source>
</evidence>
<name>A0ABU5Q571_9BACT</name>
<dbReference type="PANTHER" id="PTHR43489:SF7">
    <property type="entry name" value="3-DEHYDRO-D-GULOSIDE 4-EPIMERASE-RELATED"/>
    <property type="match status" value="1"/>
</dbReference>
<dbReference type="Proteomes" id="UP001302949">
    <property type="component" value="Unassembled WGS sequence"/>
</dbReference>
<proteinExistence type="predicted"/>
<evidence type="ECO:0000313" key="3">
    <source>
        <dbReference type="EMBL" id="MEA5137988.1"/>
    </source>
</evidence>
<evidence type="ECO:0000256" key="1">
    <source>
        <dbReference type="ARBA" id="ARBA00023235"/>
    </source>
</evidence>
<dbReference type="PANTHER" id="PTHR43489">
    <property type="entry name" value="ISOMERASE"/>
    <property type="match status" value="1"/>
</dbReference>
<dbReference type="InterPro" id="IPR050417">
    <property type="entry name" value="Sugar_Epim/Isomerase"/>
</dbReference>
<dbReference type="SUPFAM" id="SSF51658">
    <property type="entry name" value="Xylose isomerase-like"/>
    <property type="match status" value="1"/>
</dbReference>
<dbReference type="GO" id="GO:0016853">
    <property type="term" value="F:isomerase activity"/>
    <property type="evidence" value="ECO:0007669"/>
    <property type="project" value="UniProtKB-KW"/>
</dbReference>
<protein>
    <submittedName>
        <fullName evidence="3">Sugar phosphate isomerase/epimerase family protein</fullName>
    </submittedName>
</protein>
<gene>
    <name evidence="3" type="ORF">VB248_02510</name>
</gene>
<dbReference type="RefSeq" id="WP_323295156.1">
    <property type="nucleotide sequence ID" value="NZ_JAYFUM010000003.1"/>
</dbReference>